<proteinExistence type="predicted"/>
<evidence type="ECO:0000313" key="1">
    <source>
        <dbReference type="EMBL" id="MBE8712428.1"/>
    </source>
</evidence>
<sequence length="141" mass="15897">MKAYIVSGLIWLLLVSCGKEDCFTAPEPVVFEFVDGAGNNLITTGALNPQNFDFRKVTGEFEDVKIDYSLGDDDRITINSFTDDPGVTNYRFYSIIQSFSFSVKAEENASCEGNNIVDVLLIHDDYTEQNMRLFRVTLARQ</sequence>
<keyword evidence="2" id="KW-1185">Reference proteome</keyword>
<dbReference type="AlphaFoldDB" id="A0A928UV45"/>
<gene>
    <name evidence="1" type="ORF">C4F49_01870</name>
</gene>
<name>A0A928UV45_9SPHI</name>
<dbReference type="PROSITE" id="PS51257">
    <property type="entry name" value="PROKAR_LIPOPROTEIN"/>
    <property type="match status" value="1"/>
</dbReference>
<dbReference type="EMBL" id="PRDK01000001">
    <property type="protein sequence ID" value="MBE8712428.1"/>
    <property type="molecule type" value="Genomic_DNA"/>
</dbReference>
<comment type="caution">
    <text evidence="1">The sequence shown here is derived from an EMBL/GenBank/DDBJ whole genome shotgun (WGS) entry which is preliminary data.</text>
</comment>
<reference evidence="1" key="1">
    <citation type="submission" date="2018-02" db="EMBL/GenBank/DDBJ databases">
        <authorList>
            <person name="Vasarhelyi B.M."/>
            <person name="Deshmukh S."/>
            <person name="Balint B."/>
            <person name="Kukolya J."/>
        </authorList>
    </citation>
    <scope>NUCLEOTIDE SEQUENCE</scope>
    <source>
        <strain evidence="1">KB22</strain>
    </source>
</reference>
<accession>A0A928UV45</accession>
<organism evidence="1 2">
    <name type="scientific">Sphingobacterium hungaricum</name>
    <dbReference type="NCBI Taxonomy" id="2082723"/>
    <lineage>
        <taxon>Bacteria</taxon>
        <taxon>Pseudomonadati</taxon>
        <taxon>Bacteroidota</taxon>
        <taxon>Sphingobacteriia</taxon>
        <taxon>Sphingobacteriales</taxon>
        <taxon>Sphingobacteriaceae</taxon>
        <taxon>Sphingobacterium</taxon>
    </lineage>
</organism>
<dbReference type="Proteomes" id="UP000616201">
    <property type="component" value="Unassembled WGS sequence"/>
</dbReference>
<dbReference type="RefSeq" id="WP_196934763.1">
    <property type="nucleotide sequence ID" value="NZ_MU158698.1"/>
</dbReference>
<evidence type="ECO:0000313" key="2">
    <source>
        <dbReference type="Proteomes" id="UP000616201"/>
    </source>
</evidence>
<protein>
    <submittedName>
        <fullName evidence="1">Uncharacterized protein</fullName>
    </submittedName>
</protein>